<dbReference type="RefSeq" id="WP_054538492.1">
    <property type="nucleotide sequence ID" value="NZ_JACIEQ010000001.1"/>
</dbReference>
<organism evidence="3 4">
    <name type="scientific">Actibacterium naphthalenivorans</name>
    <dbReference type="NCBI Taxonomy" id="1614693"/>
    <lineage>
        <taxon>Bacteria</taxon>
        <taxon>Pseudomonadati</taxon>
        <taxon>Pseudomonadota</taxon>
        <taxon>Alphaproteobacteria</taxon>
        <taxon>Rhodobacterales</taxon>
        <taxon>Roseobacteraceae</taxon>
        <taxon>Actibacterium</taxon>
    </lineage>
</organism>
<evidence type="ECO:0000256" key="1">
    <source>
        <dbReference type="ARBA" id="ARBA00006484"/>
    </source>
</evidence>
<dbReference type="Proteomes" id="UP000585681">
    <property type="component" value="Unassembled WGS sequence"/>
</dbReference>
<dbReference type="GO" id="GO:0016491">
    <property type="term" value="F:oxidoreductase activity"/>
    <property type="evidence" value="ECO:0007669"/>
    <property type="project" value="UniProtKB-KW"/>
</dbReference>
<reference evidence="3" key="1">
    <citation type="submission" date="2020-08" db="EMBL/GenBank/DDBJ databases">
        <title>Genomic Encyclopedia of Type Strains, Phase IV (KMG-IV): sequencing the most valuable type-strain genomes for metagenomic binning, comparative biology and taxonomic classification.</title>
        <authorList>
            <person name="Goeker M."/>
        </authorList>
    </citation>
    <scope>NUCLEOTIDE SEQUENCE [LARGE SCALE GENOMIC DNA]</scope>
    <source>
        <strain evidence="3">DSM 105040</strain>
    </source>
</reference>
<dbReference type="PANTHER" id="PTHR44196">
    <property type="entry name" value="DEHYDROGENASE/REDUCTASE SDR FAMILY MEMBER 7B"/>
    <property type="match status" value="1"/>
</dbReference>
<dbReference type="SUPFAM" id="SSF51735">
    <property type="entry name" value="NAD(P)-binding Rossmann-fold domains"/>
    <property type="match status" value="1"/>
</dbReference>
<proteinExistence type="inferred from homology"/>
<dbReference type="PRINTS" id="PR00081">
    <property type="entry name" value="GDHRDH"/>
</dbReference>
<dbReference type="InterPro" id="IPR002347">
    <property type="entry name" value="SDR_fam"/>
</dbReference>
<dbReference type="GO" id="GO:0016020">
    <property type="term" value="C:membrane"/>
    <property type="evidence" value="ECO:0007669"/>
    <property type="project" value="TreeGrafter"/>
</dbReference>
<protein>
    <submittedName>
        <fullName evidence="3">NAD(P)-dependent dehydrogenase (Short-subunit alcohol dehydrogenase family)</fullName>
    </submittedName>
</protein>
<evidence type="ECO:0000313" key="3">
    <source>
        <dbReference type="EMBL" id="MBB4020357.1"/>
    </source>
</evidence>
<dbReference type="Pfam" id="PF00106">
    <property type="entry name" value="adh_short"/>
    <property type="match status" value="1"/>
</dbReference>
<dbReference type="AlphaFoldDB" id="A0A840CDQ5"/>
<evidence type="ECO:0000313" key="4">
    <source>
        <dbReference type="Proteomes" id="UP000585681"/>
    </source>
</evidence>
<dbReference type="EMBL" id="JACIEQ010000001">
    <property type="protein sequence ID" value="MBB4020357.1"/>
    <property type="molecule type" value="Genomic_DNA"/>
</dbReference>
<evidence type="ECO:0000256" key="2">
    <source>
        <dbReference type="ARBA" id="ARBA00023002"/>
    </source>
</evidence>
<comment type="similarity">
    <text evidence="1">Belongs to the short-chain dehydrogenases/reductases (SDR) family.</text>
</comment>
<gene>
    <name evidence="3" type="ORF">GGR17_000148</name>
</gene>
<name>A0A840CDQ5_9RHOB</name>
<keyword evidence="4" id="KW-1185">Reference proteome</keyword>
<dbReference type="PANTHER" id="PTHR44196:SF4">
    <property type="entry name" value="SHORT CHAIN DEHYDROGENASE"/>
    <property type="match status" value="1"/>
</dbReference>
<sequence>MSEKIALITGASRGLGAAVAEELAAEGWHVIAVARTVGALEELDDRIKARGGHATLAPMDVTETDAMRHLCRSIHDRWGRLDLWVHTAIHVPPMTPADHLDEKDWAKVVATGITAPGILIPFISPLLQASGAGTAVHVDDPNAGKFLAAYAAAKSAQRALFASWAAETAKTARPRVISFTPAPMATATRARFYPGEDRTVLARPADQAARLLAAVMELEQAGG</sequence>
<accession>A0A840CDQ5</accession>
<comment type="caution">
    <text evidence="3">The sequence shown here is derived from an EMBL/GenBank/DDBJ whole genome shotgun (WGS) entry which is preliminary data.</text>
</comment>
<dbReference type="Gene3D" id="3.40.50.720">
    <property type="entry name" value="NAD(P)-binding Rossmann-like Domain"/>
    <property type="match status" value="1"/>
</dbReference>
<dbReference type="InterPro" id="IPR036291">
    <property type="entry name" value="NAD(P)-bd_dom_sf"/>
</dbReference>
<keyword evidence="2" id="KW-0560">Oxidoreductase</keyword>